<dbReference type="UniPathway" id="UPA00053">
    <property type="reaction ID" value="UER00088"/>
</dbReference>
<evidence type="ECO:0000256" key="8">
    <source>
        <dbReference type="ARBA" id="ARBA00022840"/>
    </source>
</evidence>
<evidence type="ECO:0000256" key="9">
    <source>
        <dbReference type="ARBA" id="ARBA00023141"/>
    </source>
</evidence>
<dbReference type="PANTHER" id="PTHR21087">
    <property type="entry name" value="SHIKIMATE KINASE"/>
    <property type="match status" value="1"/>
</dbReference>
<name>A0A166QKL4_STAPS</name>
<dbReference type="PRINTS" id="PR01100">
    <property type="entry name" value="SHIKIMTKNASE"/>
</dbReference>
<dbReference type="HAMAP" id="MF_00109">
    <property type="entry name" value="Shikimate_kinase"/>
    <property type="match status" value="1"/>
</dbReference>
<accession>A0A166QKL4</accession>
<feature type="binding site" evidence="11">
    <location>
        <position position="38"/>
    </location>
    <ligand>
        <name>substrate</name>
    </ligand>
</feature>
<dbReference type="GO" id="GO:0004765">
    <property type="term" value="F:shikimate kinase activity"/>
    <property type="evidence" value="ECO:0007669"/>
    <property type="project" value="UniProtKB-UniRule"/>
</dbReference>
<comment type="caution">
    <text evidence="13">The sequence shown here is derived from an EMBL/GenBank/DDBJ whole genome shotgun (WGS) entry which is preliminary data.</text>
</comment>
<keyword evidence="8 11" id="KW-0067">ATP-binding</keyword>
<dbReference type="OMA" id="FMGCGKS"/>
<comment type="subcellular location">
    <subcellularLocation>
        <location evidence="11">Cytoplasm</location>
    </subcellularLocation>
</comment>
<keyword evidence="5 11" id="KW-0808">Transferase</keyword>
<evidence type="ECO:0000256" key="5">
    <source>
        <dbReference type="ARBA" id="ARBA00022679"/>
    </source>
</evidence>
<evidence type="ECO:0000256" key="7">
    <source>
        <dbReference type="ARBA" id="ARBA00022777"/>
    </source>
</evidence>
<dbReference type="PROSITE" id="PS01128">
    <property type="entry name" value="SHIKIMATE_KINASE"/>
    <property type="match status" value="1"/>
</dbReference>
<dbReference type="EMBL" id="QEIT01000028">
    <property type="protein sequence ID" value="PWZ75314.1"/>
    <property type="molecule type" value="Genomic_DNA"/>
</dbReference>
<dbReference type="InterPro" id="IPR023000">
    <property type="entry name" value="Shikimate_kinase_CS"/>
</dbReference>
<comment type="cofactor">
    <cofactor evidence="11">
        <name>Mg(2+)</name>
        <dbReference type="ChEBI" id="CHEBI:18420"/>
    </cofactor>
    <text evidence="11">Binds 1 Mg(2+) ion per subunit.</text>
</comment>
<dbReference type="GO" id="GO:0009423">
    <property type="term" value="P:chorismate biosynthetic process"/>
    <property type="evidence" value="ECO:0007669"/>
    <property type="project" value="UniProtKB-UniRule"/>
</dbReference>
<comment type="caution">
    <text evidence="11">Lacks conserved residue(s) required for the propagation of feature annotation.</text>
</comment>
<evidence type="ECO:0000313" key="15">
    <source>
        <dbReference type="Proteomes" id="UP000246800"/>
    </source>
</evidence>
<gene>
    <name evidence="11" type="primary">aroK</name>
    <name evidence="12" type="ORF">DD902_05855</name>
    <name evidence="13" type="ORF">DD924_11400</name>
</gene>
<keyword evidence="6 11" id="KW-0547">Nucleotide-binding</keyword>
<dbReference type="Pfam" id="PF01202">
    <property type="entry name" value="SKI"/>
    <property type="match status" value="1"/>
</dbReference>
<dbReference type="InterPro" id="IPR031322">
    <property type="entry name" value="Shikimate/glucono_kinase"/>
</dbReference>
<feature type="binding site" evidence="11">
    <location>
        <position position="83"/>
    </location>
    <ligand>
        <name>substrate</name>
    </ligand>
</feature>
<dbReference type="GO" id="GO:0000287">
    <property type="term" value="F:magnesium ion binding"/>
    <property type="evidence" value="ECO:0007669"/>
    <property type="project" value="UniProtKB-UniRule"/>
</dbReference>
<dbReference type="GO" id="GO:0009073">
    <property type="term" value="P:aromatic amino acid family biosynthetic process"/>
    <property type="evidence" value="ECO:0007669"/>
    <property type="project" value="UniProtKB-KW"/>
</dbReference>
<feature type="binding site" evidence="11">
    <location>
        <position position="20"/>
    </location>
    <ligand>
        <name>Mg(2+)</name>
        <dbReference type="ChEBI" id="CHEBI:18420"/>
    </ligand>
</feature>
<dbReference type="eggNOG" id="COG0703">
    <property type="taxonomic scope" value="Bacteria"/>
</dbReference>
<keyword evidence="11" id="KW-0460">Magnesium</keyword>
<dbReference type="EMBL" id="QEIV01001096">
    <property type="protein sequence ID" value="PWZ97860.1"/>
    <property type="molecule type" value="Genomic_DNA"/>
</dbReference>
<comment type="subunit">
    <text evidence="11">Monomer.</text>
</comment>
<comment type="catalytic activity">
    <reaction evidence="10 11">
        <text>shikimate + ATP = 3-phosphoshikimate + ADP + H(+)</text>
        <dbReference type="Rhea" id="RHEA:13121"/>
        <dbReference type="ChEBI" id="CHEBI:15378"/>
        <dbReference type="ChEBI" id="CHEBI:30616"/>
        <dbReference type="ChEBI" id="CHEBI:36208"/>
        <dbReference type="ChEBI" id="CHEBI:145989"/>
        <dbReference type="ChEBI" id="CHEBI:456216"/>
        <dbReference type="EC" id="2.7.1.71"/>
    </reaction>
</comment>
<evidence type="ECO:0000256" key="10">
    <source>
        <dbReference type="ARBA" id="ARBA00048567"/>
    </source>
</evidence>
<keyword evidence="9 11" id="KW-0057">Aromatic amino acid biosynthesis</keyword>
<dbReference type="SUPFAM" id="SSF52540">
    <property type="entry name" value="P-loop containing nucleoside triphosphate hydrolases"/>
    <property type="match status" value="1"/>
</dbReference>
<dbReference type="EC" id="2.7.1.71" evidence="3 11"/>
<feature type="binding site" evidence="11">
    <location>
        <position position="122"/>
    </location>
    <ligand>
        <name>ATP</name>
        <dbReference type="ChEBI" id="CHEBI:30616"/>
    </ligand>
</feature>
<protein>
    <recommendedName>
        <fullName evidence="3 11">Shikimate kinase</fullName>
        <shortName evidence="11">SK</shortName>
        <ecNumber evidence="3 11">2.7.1.71</ecNumber>
    </recommendedName>
</protein>
<dbReference type="InterPro" id="IPR027417">
    <property type="entry name" value="P-loop_NTPase"/>
</dbReference>
<dbReference type="GeneID" id="93822928"/>
<organism evidence="13 14">
    <name type="scientific">Staphylococcus pseudintermedius</name>
    <dbReference type="NCBI Taxonomy" id="283734"/>
    <lineage>
        <taxon>Bacteria</taxon>
        <taxon>Bacillati</taxon>
        <taxon>Bacillota</taxon>
        <taxon>Bacilli</taxon>
        <taxon>Bacillales</taxon>
        <taxon>Staphylococcaceae</taxon>
        <taxon>Staphylococcus</taxon>
        <taxon>Staphylococcus intermedius group</taxon>
    </lineage>
</organism>
<feature type="binding site" evidence="11">
    <location>
        <begin position="16"/>
        <end position="21"/>
    </location>
    <ligand>
        <name>ATP</name>
        <dbReference type="ChEBI" id="CHEBI:30616"/>
    </ligand>
</feature>
<dbReference type="PANTHER" id="PTHR21087:SF16">
    <property type="entry name" value="SHIKIMATE KINASE 1, CHLOROPLASTIC"/>
    <property type="match status" value="1"/>
</dbReference>
<evidence type="ECO:0000313" key="12">
    <source>
        <dbReference type="EMBL" id="PWZ75314.1"/>
    </source>
</evidence>
<proteinExistence type="inferred from homology"/>
<comment type="function">
    <text evidence="11">Catalyzes the specific phosphorylation of the 3-hydroxyl group of shikimic acid using ATP as a cosubstrate.</text>
</comment>
<evidence type="ECO:0000256" key="3">
    <source>
        <dbReference type="ARBA" id="ARBA00012154"/>
    </source>
</evidence>
<keyword evidence="4 11" id="KW-0028">Amino-acid biosynthesis</keyword>
<sequence length="175" mass="19930">MKLKMDTPLLFIGFMGAGKTTIAETLAESYQCSFIDLDAYIETETQKSIPQIFEEEGEQGFRRHEFECLEKAIQSYDIIATGGGILTYDATYQFLKEAEVKAIWVDAPIEALYERVKDDTNRPNANKKSFESLKHLYSTRISRYNEIAFIKISSAAPLSETLNEIKIKLSANDQY</sequence>
<dbReference type="Proteomes" id="UP000246800">
    <property type="component" value="Unassembled WGS sequence"/>
</dbReference>
<dbReference type="STRING" id="937773.SPSINT_1234"/>
<dbReference type="Gene3D" id="3.40.50.300">
    <property type="entry name" value="P-loop containing nucleotide triphosphate hydrolases"/>
    <property type="match status" value="1"/>
</dbReference>
<keyword evidence="7 11" id="KW-0418">Kinase</keyword>
<evidence type="ECO:0000256" key="11">
    <source>
        <dbReference type="HAMAP-Rule" id="MF_00109"/>
    </source>
</evidence>
<keyword evidence="11" id="KW-0479">Metal-binding</keyword>
<dbReference type="CDD" id="cd00464">
    <property type="entry name" value="SK"/>
    <property type="match status" value="1"/>
</dbReference>
<evidence type="ECO:0000256" key="4">
    <source>
        <dbReference type="ARBA" id="ARBA00022605"/>
    </source>
</evidence>
<comment type="similarity">
    <text evidence="2 11">Belongs to the shikimate kinase family.</text>
</comment>
<dbReference type="Proteomes" id="UP000246351">
    <property type="component" value="Unassembled WGS sequence"/>
</dbReference>
<evidence type="ECO:0000313" key="13">
    <source>
        <dbReference type="EMBL" id="PWZ97860.1"/>
    </source>
</evidence>
<dbReference type="AlphaFoldDB" id="A0A166QKL4"/>
<feature type="binding site" evidence="11">
    <location>
        <position position="140"/>
    </location>
    <ligand>
        <name>substrate</name>
    </ligand>
</feature>
<keyword evidence="11" id="KW-0963">Cytoplasm</keyword>
<dbReference type="RefSeq" id="WP_014613826.1">
    <property type="nucleotide sequence ID" value="NZ_AP019372.1"/>
</dbReference>
<comment type="pathway">
    <text evidence="1 11">Metabolic intermediate biosynthesis; chorismate biosynthesis; chorismate from D-erythrose 4-phosphate and phosphoenolpyruvate: step 5/7.</text>
</comment>
<evidence type="ECO:0000256" key="2">
    <source>
        <dbReference type="ARBA" id="ARBA00006997"/>
    </source>
</evidence>
<evidence type="ECO:0000256" key="1">
    <source>
        <dbReference type="ARBA" id="ARBA00004842"/>
    </source>
</evidence>
<feature type="binding site" evidence="11">
    <location>
        <position position="62"/>
    </location>
    <ligand>
        <name>substrate</name>
    </ligand>
</feature>
<evidence type="ECO:0000256" key="6">
    <source>
        <dbReference type="ARBA" id="ARBA00022741"/>
    </source>
</evidence>
<dbReference type="GO" id="GO:0005829">
    <property type="term" value="C:cytosol"/>
    <property type="evidence" value="ECO:0007669"/>
    <property type="project" value="TreeGrafter"/>
</dbReference>
<reference evidence="14 15" key="1">
    <citation type="journal article" date="2018" name="Vet. Microbiol.">
        <title>Clonal diversity and geographic distribution of methicillin-resistant Staphylococcus pseudintermedius from Australian animals: Discovery of novel sequence types.</title>
        <authorList>
            <person name="Worthing K.A."/>
            <person name="Abraham S."/>
            <person name="Coombs G.W."/>
            <person name="Pang S."/>
            <person name="Saputra S."/>
            <person name="Jordan D."/>
            <person name="Trott D.J."/>
            <person name="Norris J.M."/>
        </authorList>
    </citation>
    <scope>NUCLEOTIDE SEQUENCE [LARGE SCALE GENOMIC DNA]</scope>
    <source>
        <strain evidence="12 15">ST525 1</strain>
        <strain evidence="13 14">ST71 3</strain>
    </source>
</reference>
<dbReference type="GO" id="GO:0005524">
    <property type="term" value="F:ATP binding"/>
    <property type="evidence" value="ECO:0007669"/>
    <property type="project" value="UniProtKB-UniRule"/>
</dbReference>
<dbReference type="InterPro" id="IPR000623">
    <property type="entry name" value="Shikimate_kinase/TSH1"/>
</dbReference>
<dbReference type="GO" id="GO:0008652">
    <property type="term" value="P:amino acid biosynthetic process"/>
    <property type="evidence" value="ECO:0007669"/>
    <property type="project" value="UniProtKB-KW"/>
</dbReference>
<evidence type="ECO:0000313" key="14">
    <source>
        <dbReference type="Proteomes" id="UP000246351"/>
    </source>
</evidence>